<gene>
    <name evidence="3" type="primary">LOC120250640</name>
</gene>
<evidence type="ECO:0000259" key="1">
    <source>
        <dbReference type="Pfam" id="PF12937"/>
    </source>
</evidence>
<proteinExistence type="predicted"/>
<evidence type="ECO:0000313" key="3">
    <source>
        <dbReference type="RefSeq" id="XP_039115401.1"/>
    </source>
</evidence>
<dbReference type="SMART" id="SM00367">
    <property type="entry name" value="LRR_CC"/>
    <property type="match status" value="3"/>
</dbReference>
<dbReference type="Pfam" id="PF12937">
    <property type="entry name" value="F-box-like"/>
    <property type="match status" value="1"/>
</dbReference>
<organism evidence="2 3">
    <name type="scientific">Dioscorea cayennensis subsp. rotundata</name>
    <name type="common">White Guinea yam</name>
    <name type="synonym">Dioscorea rotundata</name>
    <dbReference type="NCBI Taxonomy" id="55577"/>
    <lineage>
        <taxon>Eukaryota</taxon>
        <taxon>Viridiplantae</taxon>
        <taxon>Streptophyta</taxon>
        <taxon>Embryophyta</taxon>
        <taxon>Tracheophyta</taxon>
        <taxon>Spermatophyta</taxon>
        <taxon>Magnoliopsida</taxon>
        <taxon>Liliopsida</taxon>
        <taxon>Dioscoreales</taxon>
        <taxon>Dioscoreaceae</taxon>
        <taxon>Dioscorea</taxon>
    </lineage>
</organism>
<dbReference type="PANTHER" id="PTHR38926">
    <property type="entry name" value="F-BOX DOMAIN CONTAINING PROTEIN, EXPRESSED"/>
    <property type="match status" value="1"/>
</dbReference>
<dbReference type="InterPro" id="IPR036047">
    <property type="entry name" value="F-box-like_dom_sf"/>
</dbReference>
<keyword evidence="2" id="KW-1185">Reference proteome</keyword>
<name>A0AB40AK75_DIOCR</name>
<dbReference type="SUPFAM" id="SSF52047">
    <property type="entry name" value="RNI-like"/>
    <property type="match status" value="1"/>
</dbReference>
<sequence length="304" mass="34845">MASSDEWRNWAELPHDVLSVIFGKLGAFEVLFPAQWVCRAWNRFSHEPALWRCVDMRFHADMVNVAPMEEIAMRAVDRAAGQLEGFYGENSGSDELLRYIADRTNSFRSLRLRSCYNISDEGLIEMANRSPLLEELEITLCSFGTDAYESIGRACSQLKYFGLNSHWYQLLDDYEVPEVGRNKNALAIANTMHELRHLQLIGDLLTNTGLLAILDNCPHLESLDIRCCFNVRIDGDLSRRLSKIKEVRLPTDSTEDCDFSVMADSPFDADYLSGLSEIDLMYDDMMDDFEYNVLSDDEYADLFY</sequence>
<dbReference type="PANTHER" id="PTHR38926:SF2">
    <property type="entry name" value="F-BOX_LRR-REPEAT PROTEIN 21-RELATED"/>
    <property type="match status" value="1"/>
</dbReference>
<dbReference type="Gene3D" id="1.20.1280.50">
    <property type="match status" value="1"/>
</dbReference>
<dbReference type="InterPro" id="IPR001810">
    <property type="entry name" value="F-box_dom"/>
</dbReference>
<dbReference type="SUPFAM" id="SSF81383">
    <property type="entry name" value="F-box domain"/>
    <property type="match status" value="1"/>
</dbReference>
<dbReference type="Gene3D" id="3.80.10.10">
    <property type="entry name" value="Ribonuclease Inhibitor"/>
    <property type="match status" value="2"/>
</dbReference>
<dbReference type="GeneID" id="120250640"/>
<dbReference type="InterPro" id="IPR006553">
    <property type="entry name" value="Leu-rich_rpt_Cys-con_subtyp"/>
</dbReference>
<dbReference type="AlphaFoldDB" id="A0AB40AK75"/>
<dbReference type="RefSeq" id="XP_039115401.1">
    <property type="nucleotide sequence ID" value="XM_039259467.1"/>
</dbReference>
<dbReference type="CDD" id="cd22164">
    <property type="entry name" value="F-box_AtSKIP19-like"/>
    <property type="match status" value="1"/>
</dbReference>
<evidence type="ECO:0000313" key="2">
    <source>
        <dbReference type="Proteomes" id="UP001515500"/>
    </source>
</evidence>
<feature type="domain" description="F-box" evidence="1">
    <location>
        <begin position="10"/>
        <end position="56"/>
    </location>
</feature>
<reference evidence="3" key="1">
    <citation type="submission" date="2025-08" db="UniProtKB">
        <authorList>
            <consortium name="RefSeq"/>
        </authorList>
    </citation>
    <scope>IDENTIFICATION</scope>
</reference>
<protein>
    <submittedName>
        <fullName evidence="3">LOW QUALITY PROTEIN: putative F-box/LRR-repeat protein 23</fullName>
    </submittedName>
</protein>
<accession>A0AB40AK75</accession>
<dbReference type="InterPro" id="IPR032675">
    <property type="entry name" value="LRR_dom_sf"/>
</dbReference>
<dbReference type="Proteomes" id="UP001515500">
    <property type="component" value="Chromosome 19"/>
</dbReference>